<name>A0A5E4PTN6_9NEOP</name>
<sequence>MCPRHKHCYSNYSCFGYCHKPTCILGYCSTCLRHTRVFRYFNQLISFGYRRYQPQQRVKFWIWFKRRCWFNVPYRTKQCEFSEKRKYINKFHQIFWLGCGGCRCILSYEMLQRRLHLYF</sequence>
<proteinExistence type="predicted"/>
<gene>
    <name evidence="1" type="ORF">LSINAPIS_LOCUS1819</name>
</gene>
<reference evidence="1 2" key="1">
    <citation type="submission" date="2017-07" db="EMBL/GenBank/DDBJ databases">
        <authorList>
            <person name="Talla V."/>
            <person name="Backstrom N."/>
        </authorList>
    </citation>
    <scope>NUCLEOTIDE SEQUENCE [LARGE SCALE GENOMIC DNA]</scope>
</reference>
<evidence type="ECO:0000313" key="2">
    <source>
        <dbReference type="Proteomes" id="UP000324832"/>
    </source>
</evidence>
<protein>
    <submittedName>
        <fullName evidence="1">Uncharacterized protein</fullName>
    </submittedName>
</protein>
<dbReference type="Proteomes" id="UP000324832">
    <property type="component" value="Unassembled WGS sequence"/>
</dbReference>
<dbReference type="AlphaFoldDB" id="A0A5E4PTN6"/>
<accession>A0A5E4PTN6</accession>
<evidence type="ECO:0000313" key="1">
    <source>
        <dbReference type="EMBL" id="VVC88460.1"/>
    </source>
</evidence>
<organism evidence="1 2">
    <name type="scientific">Leptidea sinapis</name>
    <dbReference type="NCBI Taxonomy" id="189913"/>
    <lineage>
        <taxon>Eukaryota</taxon>
        <taxon>Metazoa</taxon>
        <taxon>Ecdysozoa</taxon>
        <taxon>Arthropoda</taxon>
        <taxon>Hexapoda</taxon>
        <taxon>Insecta</taxon>
        <taxon>Pterygota</taxon>
        <taxon>Neoptera</taxon>
        <taxon>Endopterygota</taxon>
        <taxon>Lepidoptera</taxon>
        <taxon>Glossata</taxon>
        <taxon>Ditrysia</taxon>
        <taxon>Papilionoidea</taxon>
        <taxon>Pieridae</taxon>
        <taxon>Dismorphiinae</taxon>
        <taxon>Leptidea</taxon>
    </lineage>
</organism>
<dbReference type="EMBL" id="FZQP02000337">
    <property type="protein sequence ID" value="VVC88460.1"/>
    <property type="molecule type" value="Genomic_DNA"/>
</dbReference>
<keyword evidence="2" id="KW-1185">Reference proteome</keyword>